<gene>
    <name evidence="1" type="ORF">C2845_PM05G20210</name>
</gene>
<proteinExistence type="predicted"/>
<dbReference type="EMBL" id="PQIB02000003">
    <property type="protein sequence ID" value="RLN30271.1"/>
    <property type="molecule type" value="Genomic_DNA"/>
</dbReference>
<organism evidence="1 2">
    <name type="scientific">Panicum miliaceum</name>
    <name type="common">Proso millet</name>
    <name type="synonym">Broomcorn millet</name>
    <dbReference type="NCBI Taxonomy" id="4540"/>
    <lineage>
        <taxon>Eukaryota</taxon>
        <taxon>Viridiplantae</taxon>
        <taxon>Streptophyta</taxon>
        <taxon>Embryophyta</taxon>
        <taxon>Tracheophyta</taxon>
        <taxon>Spermatophyta</taxon>
        <taxon>Magnoliopsida</taxon>
        <taxon>Liliopsida</taxon>
        <taxon>Poales</taxon>
        <taxon>Poaceae</taxon>
        <taxon>PACMAD clade</taxon>
        <taxon>Panicoideae</taxon>
        <taxon>Panicodae</taxon>
        <taxon>Paniceae</taxon>
        <taxon>Panicinae</taxon>
        <taxon>Panicum</taxon>
        <taxon>Panicum sect. Panicum</taxon>
    </lineage>
</organism>
<sequence>MDEKWDFHVRRRSGTEFTATFPDSQSLETFSKFTGLDLALFSLKVKISKPNVDPAASSVLQSTWIKINGIPNFAKEEDIIKEIASLVA</sequence>
<dbReference type="AlphaFoldDB" id="A0A3L6T2W4"/>
<dbReference type="OrthoDB" id="696297at2759"/>
<keyword evidence="2" id="KW-1185">Reference proteome</keyword>
<accession>A0A3L6T2W4</accession>
<evidence type="ECO:0008006" key="3">
    <source>
        <dbReference type="Google" id="ProtNLM"/>
    </source>
</evidence>
<reference evidence="2" key="1">
    <citation type="journal article" date="2019" name="Nat. Commun.">
        <title>The genome of broomcorn millet.</title>
        <authorList>
            <person name="Zou C."/>
            <person name="Miki D."/>
            <person name="Li D."/>
            <person name="Tang Q."/>
            <person name="Xiao L."/>
            <person name="Rajput S."/>
            <person name="Deng P."/>
            <person name="Jia W."/>
            <person name="Huang R."/>
            <person name="Zhang M."/>
            <person name="Sun Y."/>
            <person name="Hu J."/>
            <person name="Fu X."/>
            <person name="Schnable P.S."/>
            <person name="Li F."/>
            <person name="Zhang H."/>
            <person name="Feng B."/>
            <person name="Zhu X."/>
            <person name="Liu R."/>
            <person name="Schnable J.C."/>
            <person name="Zhu J.-K."/>
            <person name="Zhang H."/>
        </authorList>
    </citation>
    <scope>NUCLEOTIDE SEQUENCE [LARGE SCALE GENOMIC DNA]</scope>
</reference>
<name>A0A3L6T2W4_PANMI</name>
<dbReference type="Proteomes" id="UP000275267">
    <property type="component" value="Unassembled WGS sequence"/>
</dbReference>
<evidence type="ECO:0000313" key="2">
    <source>
        <dbReference type="Proteomes" id="UP000275267"/>
    </source>
</evidence>
<protein>
    <recommendedName>
        <fullName evidence="3">DUF4283 domain-containing protein</fullName>
    </recommendedName>
</protein>
<dbReference type="PANTHER" id="PTHR33170:SF2">
    <property type="entry name" value="OS12G0531500 PROTEIN"/>
    <property type="match status" value="1"/>
</dbReference>
<dbReference type="PANTHER" id="PTHR33170">
    <property type="entry name" value="DUF4283 DOMAIN-CONTAINING PROTEIN-RELATED"/>
    <property type="match status" value="1"/>
</dbReference>
<evidence type="ECO:0000313" key="1">
    <source>
        <dbReference type="EMBL" id="RLN30271.1"/>
    </source>
</evidence>
<comment type="caution">
    <text evidence="1">The sequence shown here is derived from an EMBL/GenBank/DDBJ whole genome shotgun (WGS) entry which is preliminary data.</text>
</comment>